<evidence type="ECO:0000313" key="3">
    <source>
        <dbReference type="Proteomes" id="UP000525652"/>
    </source>
</evidence>
<dbReference type="AlphaFoldDB" id="A0A7X1AXK7"/>
<proteinExistence type="predicted"/>
<evidence type="ECO:0000256" key="1">
    <source>
        <dbReference type="SAM" id="Phobius"/>
    </source>
</evidence>
<comment type="caution">
    <text evidence="2">The sequence shown here is derived from an EMBL/GenBank/DDBJ whole genome shotgun (WGS) entry which is preliminary data.</text>
</comment>
<organism evidence="2 3">
    <name type="scientific">Puniceicoccus vermicola</name>
    <dbReference type="NCBI Taxonomy" id="388746"/>
    <lineage>
        <taxon>Bacteria</taxon>
        <taxon>Pseudomonadati</taxon>
        <taxon>Verrucomicrobiota</taxon>
        <taxon>Opitutia</taxon>
        <taxon>Puniceicoccales</taxon>
        <taxon>Puniceicoccaceae</taxon>
        <taxon>Puniceicoccus</taxon>
    </lineage>
</organism>
<reference evidence="2 3" key="1">
    <citation type="submission" date="2020-07" db="EMBL/GenBank/DDBJ databases">
        <authorList>
            <person name="Feng X."/>
        </authorList>
    </citation>
    <scope>NUCLEOTIDE SEQUENCE [LARGE SCALE GENOMIC DNA]</scope>
    <source>
        <strain evidence="2 3">JCM14086</strain>
    </source>
</reference>
<gene>
    <name evidence="2" type="ORF">H5P30_08835</name>
</gene>
<keyword evidence="1" id="KW-0472">Membrane</keyword>
<dbReference type="Proteomes" id="UP000525652">
    <property type="component" value="Unassembled WGS sequence"/>
</dbReference>
<name>A0A7X1AXK7_9BACT</name>
<keyword evidence="3" id="KW-1185">Reference proteome</keyword>
<accession>A0A7X1AXK7</accession>
<keyword evidence="1" id="KW-0812">Transmembrane</keyword>
<sequence>MHTIAFINNIGAEEWMIFSLAAFIIVVPFWQIFRRIGWPPALSLAALIPGVVIILLFAVAFGRWQVRDR</sequence>
<dbReference type="EMBL" id="JACHVA010000079">
    <property type="protein sequence ID" value="MBC2601883.1"/>
    <property type="molecule type" value="Genomic_DNA"/>
</dbReference>
<keyword evidence="1" id="KW-1133">Transmembrane helix</keyword>
<feature type="transmembrane region" description="Helical" evidence="1">
    <location>
        <begin position="45"/>
        <end position="66"/>
    </location>
</feature>
<evidence type="ECO:0000313" key="2">
    <source>
        <dbReference type="EMBL" id="MBC2601883.1"/>
    </source>
</evidence>
<dbReference type="RefSeq" id="WP_185692594.1">
    <property type="nucleotide sequence ID" value="NZ_JACHVA010000079.1"/>
</dbReference>
<feature type="transmembrane region" description="Helical" evidence="1">
    <location>
        <begin position="15"/>
        <end position="33"/>
    </location>
</feature>
<protein>
    <submittedName>
        <fullName evidence="2">Uncharacterized protein</fullName>
    </submittedName>
</protein>